<dbReference type="EMBL" id="WBZJ01000001">
    <property type="protein sequence ID" value="KAB3523688.1"/>
    <property type="molecule type" value="Genomic_DNA"/>
</dbReference>
<keyword evidence="1 7" id="KW-0436">Ligase</keyword>
<evidence type="ECO:0000313" key="9">
    <source>
        <dbReference type="EMBL" id="KAB3523688.1"/>
    </source>
</evidence>
<comment type="similarity">
    <text evidence="7">Belongs to the Pup ligase/Pup deamidase family. Pup-conjugating enzyme subfamily.</text>
</comment>
<comment type="caution">
    <text evidence="9">The sequence shown here is derived from an EMBL/GenBank/DDBJ whole genome shotgun (WGS) entry which is preliminary data.</text>
</comment>
<feature type="binding site" evidence="7">
    <location>
        <position position="50"/>
    </location>
    <ligand>
        <name>Mg(2+)</name>
        <dbReference type="ChEBI" id="CHEBI:18420"/>
    </ligand>
</feature>
<reference evidence="9 10" key="1">
    <citation type="submission" date="2019-10" db="EMBL/GenBank/DDBJ databases">
        <title>Corynebacterium sp novel species isolated from the respiratory tract of Marmot.</title>
        <authorList>
            <person name="Zhang G."/>
        </authorList>
    </citation>
    <scope>NUCLEOTIDE SEQUENCE [LARGE SCALE GENOMIC DNA]</scope>
    <source>
        <strain evidence="9 10">336</strain>
    </source>
</reference>
<feature type="binding site" evidence="7">
    <location>
        <position position="48"/>
    </location>
    <ligand>
        <name>ATP</name>
        <dbReference type="ChEBI" id="CHEBI:30616"/>
    </ligand>
</feature>
<dbReference type="PANTHER" id="PTHR42307:SF3">
    <property type="entry name" value="PUP--PROTEIN LIGASE"/>
    <property type="match status" value="1"/>
</dbReference>
<feature type="active site" description="Proton acceptor" evidence="7">
    <location>
        <position position="52"/>
    </location>
</feature>
<evidence type="ECO:0000256" key="3">
    <source>
        <dbReference type="ARBA" id="ARBA00022741"/>
    </source>
</evidence>
<keyword evidence="10" id="KW-1185">Reference proteome</keyword>
<dbReference type="Pfam" id="PF03136">
    <property type="entry name" value="Pup_ligase"/>
    <property type="match status" value="1"/>
</dbReference>
<sequence length="510" mass="56309">MGVETEYGITNVLNSSRRLGPDEISRQLFAPIVEQHRSSNIYADNASRLYLDVGAHPEVATAECDSLHQLIAHDRAGDMMVHDLAVRAEEVLAAKGVGGSVYLLKNNTDSLGNSYGCHENYLVGRDVSLKGLSRQLLPFLVTRQLLCGAGKLVTPSMGTPNDQVEAGFSMSQRADHMWEGVSSATTRSRPIINTRDEPHADSSRYRRLHVIVGDSNMSEVTTALKIGSTLLVLEMIEAGVALPNFEMANEIRSIREVSRDFTGTVELNLRGGGVATPLEIQRAFLEAALRWLKDRPEPEQDEHGRWLGTPAEQLLPVVDLWGRVLDCFDSGDFSPVATEVDWVIKKTLMDRMAERNNLDPVDPRLAQVDLTYHDIHPDRGLFHVLAKRGFAKTLLTQEEIRHAQAHAPETTRAALRGAFLRAARDNNVSITVDWTRLKINGEGGWETMLGDPFAHINSDVDEMVLSMCSFGAQDSHCRDCGLDFEDKISGILNGGGNKVCLRTPTHLDLS</sequence>
<keyword evidence="3 7" id="KW-0547">Nucleotide-binding</keyword>
<evidence type="ECO:0000313" key="10">
    <source>
        <dbReference type="Proteomes" id="UP000436181"/>
    </source>
</evidence>
<evidence type="ECO:0000256" key="6">
    <source>
        <dbReference type="ARBA" id="ARBA00022842"/>
    </source>
</evidence>
<feature type="binding site" evidence="7">
    <location>
        <position position="58"/>
    </location>
    <ligand>
        <name>Mg(2+)</name>
        <dbReference type="ChEBI" id="CHEBI:18420"/>
    </ligand>
</feature>
<dbReference type="PANTHER" id="PTHR42307">
    <property type="entry name" value="PUP DEAMIDASE/DEPUPYLASE"/>
    <property type="match status" value="1"/>
</dbReference>
<dbReference type="GO" id="GO:0016874">
    <property type="term" value="F:ligase activity"/>
    <property type="evidence" value="ECO:0007669"/>
    <property type="project" value="UniProtKB-KW"/>
</dbReference>
<evidence type="ECO:0000256" key="1">
    <source>
        <dbReference type="ARBA" id="ARBA00022598"/>
    </source>
</evidence>
<dbReference type="Proteomes" id="UP000436181">
    <property type="component" value="Unassembled WGS sequence"/>
</dbReference>
<dbReference type="InterPro" id="IPR022279">
    <property type="entry name" value="Pup_ligase"/>
</dbReference>
<keyword evidence="6 7" id="KW-0460">Magnesium</keyword>
<comment type="function">
    <text evidence="7">Catalyzes the covalent attachment of the prokaryotic ubiquitin-like protein modifier Pup to the proteasomal substrate proteins, thereby targeting them for proteasomal degradation. This tagging system is termed pupylation. The ligation reaction involves the side-chain carboxylate of the C-terminal glutamate of Pup and the side-chain amino group of a substrate lysine.</text>
</comment>
<comment type="pathway">
    <text evidence="7">Protein modification; protein pupylation.</text>
</comment>
<keyword evidence="5 7" id="KW-0067">ATP-binding</keyword>
<accession>A0ABQ6VH81</accession>
<evidence type="ECO:0000256" key="8">
    <source>
        <dbReference type="NCBIfam" id="TIGR03686"/>
    </source>
</evidence>
<feature type="binding site" evidence="7">
    <location>
        <position position="61"/>
    </location>
    <ligand>
        <name>ATP</name>
        <dbReference type="ChEBI" id="CHEBI:30616"/>
    </ligand>
</feature>
<evidence type="ECO:0000256" key="5">
    <source>
        <dbReference type="ARBA" id="ARBA00022840"/>
    </source>
</evidence>
<dbReference type="EC" id="6.3.1.19" evidence="7 8"/>
<feature type="binding site" evidence="7">
    <location>
        <position position="4"/>
    </location>
    <ligand>
        <name>Mg(2+)</name>
        <dbReference type="ChEBI" id="CHEBI:18420"/>
    </ligand>
</feature>
<keyword evidence="2 7" id="KW-0479">Metal-binding</keyword>
<feature type="binding site" evidence="7">
    <location>
        <position position="434"/>
    </location>
    <ligand>
        <name>ATP</name>
        <dbReference type="ChEBI" id="CHEBI:30616"/>
    </ligand>
</feature>
<proteinExistence type="inferred from homology"/>
<protein>
    <recommendedName>
        <fullName evidence="7 8">Pup--protein ligase</fullName>
        <ecNumber evidence="7 8">6.3.1.19</ecNumber>
    </recommendedName>
    <alternativeName>
        <fullName evidence="7">Proteasome accessory factor A</fullName>
    </alternativeName>
    <alternativeName>
        <fullName evidence="7">Pup-conjugating enzyme</fullName>
    </alternativeName>
</protein>
<comment type="miscellaneous">
    <text evidence="7">The reaction mechanism probably proceeds via the activation of Pup by phosphorylation of its C-terminal glutamate, which is then subject to nucleophilic attack by the substrate lysine, resulting in an isopeptide bond and the release of phosphate as a good leaving group.</text>
</comment>
<name>A0ABQ6VH81_9CORY</name>
<comment type="catalytic activity">
    <reaction evidence="7">
        <text>ATP + [prokaryotic ubiquitin-like protein]-L-glutamate + [protein]-L-lysine = ADP + phosphate + N(6)-([prokaryotic ubiquitin-like protein]-gamma-L-glutamyl)-[protein]-L-lysine.</text>
        <dbReference type="EC" id="6.3.1.19"/>
    </reaction>
</comment>
<organism evidence="9 10">
    <name type="scientific">Corynebacterium zhongnanshanii</name>
    <dbReference type="NCBI Taxonomy" id="2768834"/>
    <lineage>
        <taxon>Bacteria</taxon>
        <taxon>Bacillati</taxon>
        <taxon>Actinomycetota</taxon>
        <taxon>Actinomycetes</taxon>
        <taxon>Mycobacteriales</taxon>
        <taxon>Corynebacteriaceae</taxon>
        <taxon>Corynebacterium</taxon>
    </lineage>
</organism>
<dbReference type="NCBIfam" id="TIGR03686">
    <property type="entry name" value="pupylate_PafA"/>
    <property type="match status" value="1"/>
</dbReference>
<keyword evidence="4 7" id="KW-0833">Ubl conjugation pathway</keyword>
<comment type="pathway">
    <text evidence="7">Protein degradation; proteasomal Pup-dependent pathway.</text>
</comment>
<evidence type="ECO:0000256" key="2">
    <source>
        <dbReference type="ARBA" id="ARBA00022723"/>
    </source>
</evidence>
<evidence type="ECO:0000256" key="7">
    <source>
        <dbReference type="HAMAP-Rule" id="MF_02111"/>
    </source>
</evidence>
<gene>
    <name evidence="7 9" type="primary">pafA</name>
    <name evidence="9" type="ORF">F8377_05270</name>
</gene>
<dbReference type="InterPro" id="IPR004347">
    <property type="entry name" value="Pup_ligase/deamidase"/>
</dbReference>
<dbReference type="HAMAP" id="MF_02111">
    <property type="entry name" value="Pup_ligase"/>
    <property type="match status" value="1"/>
</dbReference>
<evidence type="ECO:0000256" key="4">
    <source>
        <dbReference type="ARBA" id="ARBA00022786"/>
    </source>
</evidence>